<feature type="domain" description="Major facilitator superfamily (MFS) profile" evidence="8">
    <location>
        <begin position="65"/>
        <end position="493"/>
    </location>
</feature>
<evidence type="ECO:0000256" key="6">
    <source>
        <dbReference type="SAM" id="MobiDB-lite"/>
    </source>
</evidence>
<feature type="transmembrane region" description="Helical" evidence="7">
    <location>
        <begin position="335"/>
        <end position="353"/>
    </location>
</feature>
<evidence type="ECO:0000256" key="4">
    <source>
        <dbReference type="ARBA" id="ARBA00023136"/>
    </source>
</evidence>
<feature type="region of interest" description="Disordered" evidence="6">
    <location>
        <begin position="493"/>
        <end position="519"/>
    </location>
</feature>
<dbReference type="Pfam" id="PF07690">
    <property type="entry name" value="MFS_1"/>
    <property type="match status" value="2"/>
</dbReference>
<comment type="caution">
    <text evidence="9">The sequence shown here is derived from an EMBL/GenBank/DDBJ whole genome shotgun (WGS) entry which is preliminary data.</text>
</comment>
<proteinExistence type="predicted"/>
<dbReference type="AlphaFoldDB" id="A0A428ULT6"/>
<feature type="transmembrane region" description="Helical" evidence="7">
    <location>
        <begin position="374"/>
        <end position="391"/>
    </location>
</feature>
<feature type="transmembrane region" description="Helical" evidence="7">
    <location>
        <begin position="397"/>
        <end position="421"/>
    </location>
</feature>
<feature type="transmembrane region" description="Helical" evidence="7">
    <location>
        <begin position="99"/>
        <end position="123"/>
    </location>
</feature>
<dbReference type="EMBL" id="NKCK01000004">
    <property type="protein sequence ID" value="RSM15255.1"/>
    <property type="molecule type" value="Genomic_DNA"/>
</dbReference>
<organism evidence="9 10">
    <name type="scientific">Fusarium oligoseptatum</name>
    <dbReference type="NCBI Taxonomy" id="2604345"/>
    <lineage>
        <taxon>Eukaryota</taxon>
        <taxon>Fungi</taxon>
        <taxon>Dikarya</taxon>
        <taxon>Ascomycota</taxon>
        <taxon>Pezizomycotina</taxon>
        <taxon>Sordariomycetes</taxon>
        <taxon>Hypocreomycetidae</taxon>
        <taxon>Hypocreales</taxon>
        <taxon>Nectriaceae</taxon>
        <taxon>Fusarium</taxon>
        <taxon>Fusarium solani species complex</taxon>
    </lineage>
</organism>
<sequence length="519" mass="57470">MPPYQTPAIELELEPEYAPDVPLLDLESPGIHDDAASDVSSLHSHTEPTPNYRFSRWGIHSPRRIVILVSLIKFSVVFERHALVFTLCSYSGGYDVSCQIGVLFMAGTAFLSSVFGLMVAFPYGMMSDKIGRKPTLLFSYSGVAVSFLFGPAALKSSQDALRENPYILLWGCVFQIFGGGIPVMLNTLYAVAADVSTEQDKAKHFLWLTFGSTAGGITGPVISGLLMQKYGPWVPIYLVMATVPVVLATLALLPETLTVNLKNQKTPADRATPTTFKEHMTHGLDELIHSLNMLKNLSVVMILVTFFIQNARFTAYMTILGQYISKHFKWKLAEVSILLSPLGILNLIILGGLPKIADILVSPRFRMTPFGKDLFLTRVSTGILAFAAFFQGSSHNIVLFLFGLFIGTFGAADSPLARATVTHYVPPEFTSRLYALIGMIEVIGSFIAGPVLAWCFDQGLKRKGFWMGLPWYYISFLCTLAWVALLFVKPPRKHSREDPRDTDEDDAEEYMPDAPLRLQ</sequence>
<evidence type="ECO:0000313" key="10">
    <source>
        <dbReference type="Proteomes" id="UP000287144"/>
    </source>
</evidence>
<evidence type="ECO:0000256" key="3">
    <source>
        <dbReference type="ARBA" id="ARBA00022989"/>
    </source>
</evidence>
<keyword evidence="3 7" id="KW-1133">Transmembrane helix</keyword>
<dbReference type="Gene3D" id="1.20.1250.20">
    <property type="entry name" value="MFS general substrate transporter like domains"/>
    <property type="match status" value="1"/>
</dbReference>
<protein>
    <recommendedName>
        <fullName evidence="8">Major facilitator superfamily (MFS) profile domain-containing protein</fullName>
    </recommendedName>
</protein>
<dbReference type="InterPro" id="IPR036259">
    <property type="entry name" value="MFS_trans_sf"/>
</dbReference>
<evidence type="ECO:0000256" key="7">
    <source>
        <dbReference type="SAM" id="Phobius"/>
    </source>
</evidence>
<dbReference type="SUPFAM" id="SSF103473">
    <property type="entry name" value="MFS general substrate transporter"/>
    <property type="match status" value="1"/>
</dbReference>
<dbReference type="GO" id="GO:0022857">
    <property type="term" value="F:transmembrane transporter activity"/>
    <property type="evidence" value="ECO:0007669"/>
    <property type="project" value="InterPro"/>
</dbReference>
<dbReference type="InterPro" id="IPR011701">
    <property type="entry name" value="MFS"/>
</dbReference>
<feature type="transmembrane region" description="Helical" evidence="7">
    <location>
        <begin position="471"/>
        <end position="488"/>
    </location>
</feature>
<evidence type="ECO:0000256" key="2">
    <source>
        <dbReference type="ARBA" id="ARBA00022692"/>
    </source>
</evidence>
<dbReference type="PANTHER" id="PTHR23507">
    <property type="entry name" value="ZGC:174356"/>
    <property type="match status" value="1"/>
</dbReference>
<dbReference type="InterPro" id="IPR020846">
    <property type="entry name" value="MFS_dom"/>
</dbReference>
<feature type="compositionally biased region" description="Acidic residues" evidence="6">
    <location>
        <begin position="500"/>
        <end position="511"/>
    </location>
</feature>
<dbReference type="PROSITE" id="PS50850">
    <property type="entry name" value="MFS"/>
    <property type="match status" value="1"/>
</dbReference>
<evidence type="ECO:0000256" key="5">
    <source>
        <dbReference type="ARBA" id="ARBA00023180"/>
    </source>
</evidence>
<keyword evidence="4 7" id="KW-0472">Membrane</keyword>
<feature type="transmembrane region" description="Helical" evidence="7">
    <location>
        <begin position="433"/>
        <end position="451"/>
    </location>
</feature>
<dbReference type="PANTHER" id="PTHR23507:SF1">
    <property type="entry name" value="FI18259P1-RELATED"/>
    <property type="match status" value="1"/>
</dbReference>
<evidence type="ECO:0000313" key="9">
    <source>
        <dbReference type="EMBL" id="RSM15255.1"/>
    </source>
</evidence>
<keyword evidence="5" id="KW-0325">Glycoprotein</keyword>
<feature type="transmembrane region" description="Helical" evidence="7">
    <location>
        <begin position="166"/>
        <end position="193"/>
    </location>
</feature>
<feature type="transmembrane region" description="Helical" evidence="7">
    <location>
        <begin position="205"/>
        <end position="227"/>
    </location>
</feature>
<evidence type="ECO:0000256" key="1">
    <source>
        <dbReference type="ARBA" id="ARBA00004141"/>
    </source>
</evidence>
<comment type="subcellular location">
    <subcellularLocation>
        <location evidence="1">Membrane</location>
        <topology evidence="1">Multi-pass membrane protein</topology>
    </subcellularLocation>
</comment>
<accession>A0A428ULT6</accession>
<keyword evidence="10" id="KW-1185">Reference proteome</keyword>
<dbReference type="Proteomes" id="UP000287144">
    <property type="component" value="Unassembled WGS sequence"/>
</dbReference>
<feature type="transmembrane region" description="Helical" evidence="7">
    <location>
        <begin position="135"/>
        <end position="154"/>
    </location>
</feature>
<keyword evidence="2 7" id="KW-0812">Transmembrane</keyword>
<reference evidence="9 10" key="1">
    <citation type="submission" date="2017-06" db="EMBL/GenBank/DDBJ databases">
        <title>Comparative genomic analysis of Ambrosia Fusariam Clade fungi.</title>
        <authorList>
            <person name="Stajich J.E."/>
            <person name="Carrillo J."/>
            <person name="Kijimoto T."/>
            <person name="Eskalen A."/>
            <person name="O'Donnell K."/>
            <person name="Kasson M."/>
        </authorList>
    </citation>
    <scope>NUCLEOTIDE SEQUENCE [LARGE SCALE GENOMIC DNA]</scope>
    <source>
        <strain evidence="9 10">NRRL62579</strain>
    </source>
</reference>
<feature type="transmembrane region" description="Helical" evidence="7">
    <location>
        <begin position="297"/>
        <end position="315"/>
    </location>
</feature>
<evidence type="ECO:0000259" key="8">
    <source>
        <dbReference type="PROSITE" id="PS50850"/>
    </source>
</evidence>
<name>A0A428ULT6_9HYPO</name>
<feature type="transmembrane region" description="Helical" evidence="7">
    <location>
        <begin position="233"/>
        <end position="253"/>
    </location>
</feature>
<gene>
    <name evidence="9" type="ORF">CEP52_000841</name>
</gene>
<dbReference type="GO" id="GO:0016020">
    <property type="term" value="C:membrane"/>
    <property type="evidence" value="ECO:0007669"/>
    <property type="project" value="UniProtKB-SubCell"/>
</dbReference>